<evidence type="ECO:0000313" key="2">
    <source>
        <dbReference type="EMBL" id="NIR74186.1"/>
    </source>
</evidence>
<name>A0AAE4Z9V9_9BACT</name>
<dbReference type="Proteomes" id="UP000702544">
    <property type="component" value="Unassembled WGS sequence"/>
</dbReference>
<gene>
    <name evidence="2" type="ORF">GWO12_03605</name>
</gene>
<evidence type="ECO:0000313" key="3">
    <source>
        <dbReference type="Proteomes" id="UP000702544"/>
    </source>
</evidence>
<dbReference type="AlphaFoldDB" id="A0AAE4Z9V9"/>
<evidence type="ECO:0000256" key="1">
    <source>
        <dbReference type="SAM" id="Phobius"/>
    </source>
</evidence>
<proteinExistence type="predicted"/>
<keyword evidence="1" id="KW-0812">Transmembrane</keyword>
<sequence length="380" mass="41324">MTRVWERLNDERGFALAMAIFALVLLAAVVAGGYFSASQEYQIGRGMRSLTTSIYAGEAGIREILDRWDPEGMATLSAGDTVTFGPVTLEGGGSYIGRVIRVGVPADSLKRYFYIEAVGRPPLPSLGERRQGLVVRARYPRFSFEAAVRAYDAITFGGKNDEIIGLDQLITAWGALCDAFAFHDTAGVNARDPLRINEPTQVVGNPAIISNYPGSSEGDIFLPEYTWSELVALADHHVANGTSFNGSTGSVVDGRCNRADPKNLGMPENTGHACFRYFPVIHVNGTATLKGGPMQGIFLAEEDFDLQGPVTVYGILMTRNDLYLSGPSEIYGFTWVADDIHYSGAVPRIYRSNCAAQRAILLSNFTRPTPVDGRAWAELF</sequence>
<protein>
    <submittedName>
        <fullName evidence="2">Uncharacterized protein</fullName>
    </submittedName>
</protein>
<dbReference type="EMBL" id="JAACAK010000028">
    <property type="protein sequence ID" value="NIR74186.1"/>
    <property type="molecule type" value="Genomic_DNA"/>
</dbReference>
<organism evidence="2 3">
    <name type="scientific">Candidatus Kutchimonas denitrificans</name>
    <dbReference type="NCBI Taxonomy" id="3056748"/>
    <lineage>
        <taxon>Bacteria</taxon>
        <taxon>Pseudomonadati</taxon>
        <taxon>Gemmatimonadota</taxon>
        <taxon>Gemmatimonadia</taxon>
        <taxon>Candidatus Palauibacterales</taxon>
        <taxon>Candidatus Palauibacteraceae</taxon>
        <taxon>Candidatus Kutchimonas</taxon>
    </lineage>
</organism>
<keyword evidence="1" id="KW-0472">Membrane</keyword>
<keyword evidence="1" id="KW-1133">Transmembrane helix</keyword>
<feature type="transmembrane region" description="Helical" evidence="1">
    <location>
        <begin position="12"/>
        <end position="35"/>
    </location>
</feature>
<reference evidence="2 3" key="1">
    <citation type="submission" date="2020-01" db="EMBL/GenBank/DDBJ databases">
        <title>Genomes assembled from Gulf of Kutch pelagic sediment metagenomes.</title>
        <authorList>
            <person name="Chandrashekar M."/>
            <person name="Mahajan M.S."/>
            <person name="Dave K.J."/>
            <person name="Vatsa P."/>
            <person name="Nathani N.M."/>
        </authorList>
    </citation>
    <scope>NUCLEOTIDE SEQUENCE [LARGE SCALE GENOMIC DNA]</scope>
    <source>
        <strain evidence="2">KS3-K002</strain>
    </source>
</reference>
<comment type="caution">
    <text evidence="2">The sequence shown here is derived from an EMBL/GenBank/DDBJ whole genome shotgun (WGS) entry which is preliminary data.</text>
</comment>
<accession>A0AAE4Z9V9</accession>